<dbReference type="GO" id="GO:0005886">
    <property type="term" value="C:plasma membrane"/>
    <property type="evidence" value="ECO:0007669"/>
    <property type="project" value="UniProtKB-SubCell"/>
</dbReference>
<evidence type="ECO:0000256" key="8">
    <source>
        <dbReference type="ARBA" id="ARBA00023136"/>
    </source>
</evidence>
<dbReference type="AlphaFoldDB" id="A0A3M8A8L3"/>
<sequence>MSDSPKAPQHPFGRVLPALLLLLTVFGPISMDLYLPVLPALTLELGAATSVAQLTVTACLVGLAAGQLIAGPASDRFGRRGVLLVGVVAYIVTSTLCAMSPTVGTLIVARLVQGLAGGVGIVIAQAAGRDLYSGGPLIRYYGRLTVLGGLAAIVGPLLGGQLATVTDWRGLFLFLAGVGVLILLAVLALFRETLPLERRTRGGFAQTRRDFRMLLSDRVFLGTVLLQGLLYAALFAYLAGATFVLQGIYGLTPQEYALAFGLNSAGFMLFGYLAGRAAERWSLHGTLLIGILMCLLGALGLLAAGVFPMPLGVVIVALFVMVSGVAVTSPPATTLALAEHPATAGTASSLLGMVRFGFGGVSAPLVGIAGAASILPLGIVTVVCVALAGAAYAALAARPKASPFIPAPALSADA</sequence>
<dbReference type="InterPro" id="IPR001958">
    <property type="entry name" value="Tet-R_TetA/multi-R_MdtG-like"/>
</dbReference>
<feature type="transmembrane region" description="Helical" evidence="9">
    <location>
        <begin position="140"/>
        <end position="159"/>
    </location>
</feature>
<feature type="transmembrane region" description="Helical" evidence="9">
    <location>
        <begin position="171"/>
        <end position="190"/>
    </location>
</feature>
<dbReference type="GO" id="GO:0042910">
    <property type="term" value="F:xenobiotic transmembrane transporter activity"/>
    <property type="evidence" value="ECO:0007669"/>
    <property type="project" value="InterPro"/>
</dbReference>
<dbReference type="InterPro" id="IPR020846">
    <property type="entry name" value="MFS_dom"/>
</dbReference>
<comment type="similarity">
    <text evidence="2">Belongs to the major facilitator superfamily. Bcr/CmlA family.</text>
</comment>
<dbReference type="EMBL" id="RHHB01000024">
    <property type="protein sequence ID" value="RNB47599.1"/>
    <property type="molecule type" value="Genomic_DNA"/>
</dbReference>
<evidence type="ECO:0000256" key="1">
    <source>
        <dbReference type="ARBA" id="ARBA00004651"/>
    </source>
</evidence>
<dbReference type="RefSeq" id="WP_122937300.1">
    <property type="nucleotide sequence ID" value="NZ_JBHSNT010000067.1"/>
</dbReference>
<feature type="transmembrane region" description="Helical" evidence="9">
    <location>
        <begin position="219"/>
        <end position="244"/>
    </location>
</feature>
<feature type="transmembrane region" description="Helical" evidence="9">
    <location>
        <begin position="256"/>
        <end position="275"/>
    </location>
</feature>
<feature type="transmembrane region" description="Helical" evidence="9">
    <location>
        <begin position="51"/>
        <end position="70"/>
    </location>
</feature>
<evidence type="ECO:0000256" key="9">
    <source>
        <dbReference type="SAM" id="Phobius"/>
    </source>
</evidence>
<evidence type="ECO:0000313" key="11">
    <source>
        <dbReference type="EMBL" id="RNB47599.1"/>
    </source>
</evidence>
<feature type="transmembrane region" description="Helical" evidence="9">
    <location>
        <begin position="287"/>
        <end position="307"/>
    </location>
</feature>
<dbReference type="PROSITE" id="PS00216">
    <property type="entry name" value="SUGAR_TRANSPORT_1"/>
    <property type="match status" value="1"/>
</dbReference>
<dbReference type="CDD" id="cd17320">
    <property type="entry name" value="MFS_MdfA_MDR_like"/>
    <property type="match status" value="1"/>
</dbReference>
<evidence type="ECO:0000256" key="6">
    <source>
        <dbReference type="ARBA" id="ARBA00022692"/>
    </source>
</evidence>
<dbReference type="InterPro" id="IPR005829">
    <property type="entry name" value="Sugar_transporter_CS"/>
</dbReference>
<feature type="domain" description="Major facilitator superfamily (MFS) profile" evidence="10">
    <location>
        <begin position="16"/>
        <end position="402"/>
    </location>
</feature>
<accession>A0A3M8A8L3</accession>
<dbReference type="OrthoDB" id="9814303at2"/>
<keyword evidence="7 9" id="KW-1133">Transmembrane helix</keyword>
<evidence type="ECO:0000256" key="2">
    <source>
        <dbReference type="ARBA" id="ARBA00006236"/>
    </source>
</evidence>
<feature type="transmembrane region" description="Helical" evidence="9">
    <location>
        <begin position="374"/>
        <end position="395"/>
    </location>
</feature>
<feature type="transmembrane region" description="Helical" evidence="9">
    <location>
        <begin position="82"/>
        <end position="101"/>
    </location>
</feature>
<keyword evidence="4" id="KW-0813">Transport</keyword>
<feature type="transmembrane region" description="Helical" evidence="9">
    <location>
        <begin position="107"/>
        <end position="128"/>
    </location>
</feature>
<keyword evidence="8 9" id="KW-0472">Membrane</keyword>
<keyword evidence="5" id="KW-1003">Cell membrane</keyword>
<dbReference type="InterPro" id="IPR004812">
    <property type="entry name" value="Efflux_drug-R_Bcr/CmlA"/>
</dbReference>
<dbReference type="PANTHER" id="PTHR23502">
    <property type="entry name" value="MAJOR FACILITATOR SUPERFAMILY"/>
    <property type="match status" value="1"/>
</dbReference>
<dbReference type="PRINTS" id="PR01035">
    <property type="entry name" value="TCRTETA"/>
</dbReference>
<comment type="subcellular location">
    <subcellularLocation>
        <location evidence="1">Cell membrane</location>
        <topology evidence="1">Multi-pass membrane protein</topology>
    </subcellularLocation>
</comment>
<dbReference type="SUPFAM" id="SSF103473">
    <property type="entry name" value="MFS general substrate transporter"/>
    <property type="match status" value="1"/>
</dbReference>
<evidence type="ECO:0000256" key="7">
    <source>
        <dbReference type="ARBA" id="ARBA00022989"/>
    </source>
</evidence>
<name>A0A3M8A8L3_9MICO</name>
<dbReference type="NCBIfam" id="TIGR00710">
    <property type="entry name" value="efflux_Bcr_CflA"/>
    <property type="match status" value="1"/>
</dbReference>
<dbReference type="InterPro" id="IPR036259">
    <property type="entry name" value="MFS_trans_sf"/>
</dbReference>
<feature type="transmembrane region" description="Helical" evidence="9">
    <location>
        <begin position="350"/>
        <end position="368"/>
    </location>
</feature>
<evidence type="ECO:0000256" key="4">
    <source>
        <dbReference type="ARBA" id="ARBA00022448"/>
    </source>
</evidence>
<feature type="transmembrane region" description="Helical" evidence="9">
    <location>
        <begin position="12"/>
        <end position="31"/>
    </location>
</feature>
<keyword evidence="6 9" id="KW-0812">Transmembrane</keyword>
<evidence type="ECO:0000256" key="3">
    <source>
        <dbReference type="ARBA" id="ARBA00007520"/>
    </source>
</evidence>
<proteinExistence type="inferred from homology"/>
<dbReference type="InterPro" id="IPR011701">
    <property type="entry name" value="MFS"/>
</dbReference>
<dbReference type="Pfam" id="PF07690">
    <property type="entry name" value="MFS_1"/>
    <property type="match status" value="1"/>
</dbReference>
<organism evidence="11 12">
    <name type="scientific">Agromyces tardus</name>
    <dbReference type="NCBI Taxonomy" id="2583849"/>
    <lineage>
        <taxon>Bacteria</taxon>
        <taxon>Bacillati</taxon>
        <taxon>Actinomycetota</taxon>
        <taxon>Actinomycetes</taxon>
        <taxon>Micrococcales</taxon>
        <taxon>Microbacteriaceae</taxon>
        <taxon>Agromyces</taxon>
    </lineage>
</organism>
<dbReference type="Gene3D" id="1.20.1720.10">
    <property type="entry name" value="Multidrug resistance protein D"/>
    <property type="match status" value="1"/>
</dbReference>
<dbReference type="PROSITE" id="PS50850">
    <property type="entry name" value="MFS"/>
    <property type="match status" value="1"/>
</dbReference>
<evidence type="ECO:0000259" key="10">
    <source>
        <dbReference type="PROSITE" id="PS50850"/>
    </source>
</evidence>
<evidence type="ECO:0000256" key="5">
    <source>
        <dbReference type="ARBA" id="ARBA00022475"/>
    </source>
</evidence>
<comment type="similarity">
    <text evidence="3">Belongs to the major facilitator superfamily. TCR/Tet family.</text>
</comment>
<comment type="caution">
    <text evidence="11">The sequence shown here is derived from an EMBL/GenBank/DDBJ whole genome shotgun (WGS) entry which is preliminary data.</text>
</comment>
<gene>
    <name evidence="11" type="ORF">EDM22_12095</name>
</gene>
<dbReference type="GO" id="GO:1990961">
    <property type="term" value="P:xenobiotic detoxification by transmembrane export across the plasma membrane"/>
    <property type="evidence" value="ECO:0007669"/>
    <property type="project" value="InterPro"/>
</dbReference>
<protein>
    <submittedName>
        <fullName evidence="11">Bcr/CflA family efflux MFS transporter</fullName>
    </submittedName>
</protein>
<feature type="transmembrane region" description="Helical" evidence="9">
    <location>
        <begin position="313"/>
        <end position="338"/>
    </location>
</feature>
<reference evidence="11 12" key="1">
    <citation type="submission" date="2018-10" db="EMBL/GenBank/DDBJ databases">
        <title>Isolation, diversity and antibacterial activity of antinobacteria from the wheat rhizosphere soil.</title>
        <authorList>
            <person name="Sun T."/>
        </authorList>
    </citation>
    <scope>NUCLEOTIDE SEQUENCE [LARGE SCALE GENOMIC DNA]</scope>
    <source>
        <strain evidence="11 12">SJ-23</strain>
    </source>
</reference>
<evidence type="ECO:0000313" key="12">
    <source>
        <dbReference type="Proteomes" id="UP000275048"/>
    </source>
</evidence>
<dbReference type="PANTHER" id="PTHR23502:SF132">
    <property type="entry name" value="POLYAMINE TRANSPORTER 2-RELATED"/>
    <property type="match status" value="1"/>
</dbReference>
<keyword evidence="12" id="KW-1185">Reference proteome</keyword>
<dbReference type="Proteomes" id="UP000275048">
    <property type="component" value="Unassembled WGS sequence"/>
</dbReference>